<reference evidence="1" key="1">
    <citation type="journal article" date="2020" name="mSystems">
        <title>Genome- and Community-Level Interaction Insights into Carbon Utilization and Element Cycling Functions of Hydrothermarchaeota in Hydrothermal Sediment.</title>
        <authorList>
            <person name="Zhou Z."/>
            <person name="Liu Y."/>
            <person name="Xu W."/>
            <person name="Pan J."/>
            <person name="Luo Z.H."/>
            <person name="Li M."/>
        </authorList>
    </citation>
    <scope>NUCLEOTIDE SEQUENCE [LARGE SCALE GENOMIC DNA]</scope>
    <source>
        <strain evidence="1">SpSt-1182</strain>
    </source>
</reference>
<comment type="caution">
    <text evidence="1">The sequence shown here is derived from an EMBL/GenBank/DDBJ whole genome shotgun (WGS) entry which is preliminary data.</text>
</comment>
<proteinExistence type="predicted"/>
<dbReference type="AlphaFoldDB" id="A0A7V0T4V3"/>
<name>A0A7V0T4V3_UNCW3</name>
<gene>
    <name evidence="1" type="ORF">ENN51_02930</name>
</gene>
<accession>A0A7V0T4V3</accession>
<dbReference type="EMBL" id="DSBX01000114">
    <property type="protein sequence ID" value="HDQ99227.1"/>
    <property type="molecule type" value="Genomic_DNA"/>
</dbReference>
<organism evidence="1">
    <name type="scientific">candidate division WOR-3 bacterium</name>
    <dbReference type="NCBI Taxonomy" id="2052148"/>
    <lineage>
        <taxon>Bacteria</taxon>
        <taxon>Bacteria division WOR-3</taxon>
    </lineage>
</organism>
<evidence type="ECO:0000313" key="1">
    <source>
        <dbReference type="EMBL" id="HDQ99227.1"/>
    </source>
</evidence>
<protein>
    <submittedName>
        <fullName evidence="1">Uncharacterized protein</fullName>
    </submittedName>
</protein>
<sequence>MGGDERIDIYIWRTIWGSGGATFPDWQVPDTNGPGTYTSYIEVSPNIRDWDVLRSGVARAFEEALDPASLRQRRTRVNRSIPPLSGTWEALMTYWEGVALADSGRPEPGPDFVHSDNFVIHFNPGGEHAAPRAYAESVAVYAEEAWRTQVDSLGRTPPRPDRGRGGDDRYDIYLRNLQHLNTYLGREQHVPGPAQPDTVHASYIIVKRDVEFWDTLRGAVLGVFDRALKAAIPSSSEKPEKQD</sequence>
<dbReference type="Proteomes" id="UP000885672">
    <property type="component" value="Unassembled WGS sequence"/>
</dbReference>